<protein>
    <submittedName>
        <fullName evidence="1">Uncharacterized protein</fullName>
    </submittedName>
</protein>
<sequence length="79" mass="9322">MYESAGYITDRRGMYPDYLLHPILVLGAYHRRSIYHSRRIIFEMPLVKMEEGLSMKFICIRAPKCLRGILRRFTGKNNG</sequence>
<dbReference type="RefSeq" id="WP_249284768.1">
    <property type="nucleotide sequence ID" value="NZ_JACRSO010000002.1"/>
</dbReference>
<dbReference type="AlphaFoldDB" id="A0A926CZ68"/>
<dbReference type="EMBL" id="JACRSO010000002">
    <property type="protein sequence ID" value="MBC8528803.1"/>
    <property type="molecule type" value="Genomic_DNA"/>
</dbReference>
<name>A0A926CZ68_9FIRM</name>
<proteinExistence type="predicted"/>
<comment type="caution">
    <text evidence="1">The sequence shown here is derived from an EMBL/GenBank/DDBJ whole genome shotgun (WGS) entry which is preliminary data.</text>
</comment>
<organism evidence="1 2">
    <name type="scientific">Luoshenia tenuis</name>
    <dbReference type="NCBI Taxonomy" id="2763654"/>
    <lineage>
        <taxon>Bacteria</taxon>
        <taxon>Bacillati</taxon>
        <taxon>Bacillota</taxon>
        <taxon>Clostridia</taxon>
        <taxon>Christensenellales</taxon>
        <taxon>Christensenellaceae</taxon>
        <taxon>Luoshenia</taxon>
    </lineage>
</organism>
<gene>
    <name evidence="1" type="ORF">H8699_05090</name>
</gene>
<accession>A0A926CZ68</accession>
<keyword evidence="2" id="KW-1185">Reference proteome</keyword>
<dbReference type="Proteomes" id="UP000654279">
    <property type="component" value="Unassembled WGS sequence"/>
</dbReference>
<evidence type="ECO:0000313" key="2">
    <source>
        <dbReference type="Proteomes" id="UP000654279"/>
    </source>
</evidence>
<reference evidence="1" key="1">
    <citation type="submission" date="2020-08" db="EMBL/GenBank/DDBJ databases">
        <title>Genome public.</title>
        <authorList>
            <person name="Liu C."/>
            <person name="Sun Q."/>
        </authorList>
    </citation>
    <scope>NUCLEOTIDE SEQUENCE</scope>
    <source>
        <strain evidence="1">NSJ-44</strain>
    </source>
</reference>
<evidence type="ECO:0000313" key="1">
    <source>
        <dbReference type="EMBL" id="MBC8528803.1"/>
    </source>
</evidence>